<dbReference type="GO" id="GO:2000640">
    <property type="term" value="P:positive regulation of SREBP signaling pathway"/>
    <property type="evidence" value="ECO:0007669"/>
    <property type="project" value="InterPro"/>
</dbReference>
<feature type="chain" id="PRO_5007370802" description="SREBP regulating gene protein" evidence="9">
    <location>
        <begin position="30"/>
        <end position="288"/>
    </location>
</feature>
<comment type="subcellular location">
    <subcellularLocation>
        <location evidence="1">Golgi apparatus membrane</location>
        <topology evidence="1">Single-pass membrane protein</topology>
    </subcellularLocation>
</comment>
<keyword evidence="3" id="KW-1133">Transmembrane helix</keyword>
<accession>A0A061SG01</accession>
<proteinExistence type="inferred from homology"/>
<sequence>MTGIVRREMNILLSTVFWLFCCDVIPSLGETHTTSAHYRRQLLARPVREKQQCQNTAAGRWLLADSNGMVCKLDQVNAVSGCCEGGSKHSCETCLEVDKCCTEYEHCVSCCLKQDHTPASALAANFRSAGRPETGKWGSRFELCRGKCRTTSQSTVHENSYLGRRHHCFGDRQKPMLEPELAPPPGGVVAVAAQEPNLSCLQVCAGVGKTCSPDHFDAVNHCDRLRDHFKCEAGCQLSTASTRGKDHPAYVIYQSPKENFPTMCLINELREFDCSAKHAKTRRLCPCV</sequence>
<dbReference type="AlphaFoldDB" id="A0A061SG01"/>
<evidence type="ECO:0000256" key="2">
    <source>
        <dbReference type="ARBA" id="ARBA00022692"/>
    </source>
</evidence>
<gene>
    <name evidence="11" type="ORF">TSPGSL018_19662</name>
    <name evidence="12" type="ORF">TSPGSL018_3939</name>
</gene>
<comment type="similarity">
    <text evidence="7">Belongs to the SPRING family.</text>
</comment>
<dbReference type="InterPro" id="IPR019352">
    <property type="entry name" value="SPRING1"/>
</dbReference>
<evidence type="ECO:0000256" key="1">
    <source>
        <dbReference type="ARBA" id="ARBA00004194"/>
    </source>
</evidence>
<dbReference type="InterPro" id="IPR026116">
    <property type="entry name" value="GT18_cat"/>
</dbReference>
<organism evidence="12">
    <name type="scientific">Tetraselmis sp. GSL018</name>
    <dbReference type="NCBI Taxonomy" id="582737"/>
    <lineage>
        <taxon>Eukaryota</taxon>
        <taxon>Viridiplantae</taxon>
        <taxon>Chlorophyta</taxon>
        <taxon>core chlorophytes</taxon>
        <taxon>Chlorodendrophyceae</taxon>
        <taxon>Chlorodendrales</taxon>
        <taxon>Chlorodendraceae</taxon>
        <taxon>Tetraselmis</taxon>
    </lineage>
</organism>
<dbReference type="PANTHER" id="PTHR13481">
    <property type="entry name" value="SREBP REGULATING GENE PROTEIN"/>
    <property type="match status" value="1"/>
</dbReference>
<evidence type="ECO:0000256" key="7">
    <source>
        <dbReference type="ARBA" id="ARBA00023461"/>
    </source>
</evidence>
<evidence type="ECO:0000259" key="10">
    <source>
        <dbReference type="Pfam" id="PF15024"/>
    </source>
</evidence>
<keyword evidence="4" id="KW-0333">Golgi apparatus</keyword>
<keyword evidence="9" id="KW-0732">Signal</keyword>
<evidence type="ECO:0000256" key="3">
    <source>
        <dbReference type="ARBA" id="ARBA00022989"/>
    </source>
</evidence>
<dbReference type="Pfam" id="PF10218">
    <property type="entry name" value="SPRING1"/>
    <property type="match status" value="1"/>
</dbReference>
<evidence type="ECO:0000256" key="8">
    <source>
        <dbReference type="ARBA" id="ARBA00023485"/>
    </source>
</evidence>
<evidence type="ECO:0000256" key="5">
    <source>
        <dbReference type="ARBA" id="ARBA00023136"/>
    </source>
</evidence>
<evidence type="ECO:0000256" key="6">
    <source>
        <dbReference type="ARBA" id="ARBA00023180"/>
    </source>
</evidence>
<evidence type="ECO:0000256" key="9">
    <source>
        <dbReference type="SAM" id="SignalP"/>
    </source>
</evidence>
<protein>
    <recommendedName>
        <fullName evidence="8">SREBP regulating gene protein</fullName>
    </recommendedName>
</protein>
<dbReference type="UniPathway" id="UPA00378"/>
<dbReference type="EMBL" id="GBEZ01001812">
    <property type="protein sequence ID" value="JAC83193.1"/>
    <property type="molecule type" value="Transcribed_RNA"/>
</dbReference>
<dbReference type="PANTHER" id="PTHR13481:SF0">
    <property type="entry name" value="SREBP REGULATING GENE PROTEIN"/>
    <property type="match status" value="1"/>
</dbReference>
<evidence type="ECO:0000313" key="12">
    <source>
        <dbReference type="EMBL" id="JAC83193.1"/>
    </source>
</evidence>
<keyword evidence="2" id="KW-0812">Transmembrane</keyword>
<name>A0A061SG01_9CHLO</name>
<keyword evidence="6" id="KW-0325">Glycoprotein</keyword>
<keyword evidence="5" id="KW-0472">Membrane</keyword>
<evidence type="ECO:0000256" key="4">
    <source>
        <dbReference type="ARBA" id="ARBA00023034"/>
    </source>
</evidence>
<dbReference type="GO" id="GO:0030144">
    <property type="term" value="F:alpha-1,6-mannosylglycoprotein 6-beta-N-acetylglucosaminyltransferase activity"/>
    <property type="evidence" value="ECO:0007669"/>
    <property type="project" value="InterPro"/>
</dbReference>
<reference evidence="12" key="1">
    <citation type="submission" date="2014-05" db="EMBL/GenBank/DDBJ databases">
        <title>The transcriptome of the halophilic microalga Tetraselmis sp. GSL018 isolated from the Great Salt Lake, Utah.</title>
        <authorList>
            <person name="Jinkerson R.E."/>
            <person name="D'Adamo S."/>
            <person name="Posewitz M.C."/>
        </authorList>
    </citation>
    <scope>NUCLEOTIDE SEQUENCE</scope>
    <source>
        <strain evidence="12">GSL018</strain>
    </source>
</reference>
<feature type="signal peptide" evidence="9">
    <location>
        <begin position="1"/>
        <end position="29"/>
    </location>
</feature>
<dbReference type="EMBL" id="GBEZ01023036">
    <property type="protein sequence ID" value="JAC63829.1"/>
    <property type="molecule type" value="Transcribed_RNA"/>
</dbReference>
<dbReference type="Pfam" id="PF15024">
    <property type="entry name" value="Glyco_transf_18"/>
    <property type="match status" value="1"/>
</dbReference>
<feature type="domain" description="Glycosyltransferase family 18 catalytic" evidence="10">
    <location>
        <begin position="179"/>
        <end position="287"/>
    </location>
</feature>
<evidence type="ECO:0000313" key="11">
    <source>
        <dbReference type="EMBL" id="JAC63829.1"/>
    </source>
</evidence>
<dbReference type="GO" id="GO:0000139">
    <property type="term" value="C:Golgi membrane"/>
    <property type="evidence" value="ECO:0007669"/>
    <property type="project" value="UniProtKB-SubCell"/>
</dbReference>